<protein>
    <recommendedName>
        <fullName evidence="3">Nuclease</fullName>
    </recommendedName>
</protein>
<dbReference type="AlphaFoldDB" id="A0A1W6JXF3"/>
<dbReference type="KEGG" id="aman:B6F84_02050"/>
<gene>
    <name evidence="1" type="ORF">B6F84_02050</name>
</gene>
<proteinExistence type="predicted"/>
<evidence type="ECO:0000313" key="1">
    <source>
        <dbReference type="EMBL" id="ARM74927.1"/>
    </source>
</evidence>
<accession>A0A1W6JXF3</accession>
<keyword evidence="2" id="KW-1185">Reference proteome</keyword>
<evidence type="ECO:0008006" key="3">
    <source>
        <dbReference type="Google" id="ProtNLM"/>
    </source>
</evidence>
<dbReference type="OrthoDB" id="34756at2157"/>
<reference evidence="1 2" key="1">
    <citation type="submission" date="2017-03" db="EMBL/GenBank/DDBJ databases">
        <title>Sulfur activation and transportation mechanism of thermophilic Archaea Acidianus manzaensis YN-25.</title>
        <authorList>
            <person name="Ma Y."/>
            <person name="Yang Y."/>
            <person name="Xia J."/>
        </authorList>
    </citation>
    <scope>NUCLEOTIDE SEQUENCE [LARGE SCALE GENOMIC DNA]</scope>
    <source>
        <strain evidence="1 2">YN-25</strain>
    </source>
</reference>
<name>A0A1W6JXF3_9CREN</name>
<dbReference type="EMBL" id="CP020477">
    <property type="protein sequence ID" value="ARM74927.1"/>
    <property type="molecule type" value="Genomic_DNA"/>
</dbReference>
<dbReference type="RefSeq" id="WP_148690681.1">
    <property type="nucleotide sequence ID" value="NZ_CP020477.1"/>
</dbReference>
<dbReference type="Proteomes" id="UP000193404">
    <property type="component" value="Chromosome"/>
</dbReference>
<evidence type="ECO:0000313" key="2">
    <source>
        <dbReference type="Proteomes" id="UP000193404"/>
    </source>
</evidence>
<dbReference type="GeneID" id="41589663"/>
<sequence>MKVDTFVKDISNLKKKIVTYYGNSDQLENIYERLIEFHKLGLVNINHSSLELITASYLIKEGFKVHVEHEIEGKIIDIYSIKGLDIGIEVETGYVPPNFISNQEEFLRSRMALKISRYSNLASQFFIAVPSYYIPPIPYPLLKHQEERSENEIRELLRLIRKYHNSLDITLSSIKSAKIDGVIIINTHDLKLKIFNHEMFMKLEKFYSD</sequence>
<organism evidence="1 2">
    <name type="scientific">Acidianus manzaensis</name>
    <dbReference type="NCBI Taxonomy" id="282676"/>
    <lineage>
        <taxon>Archaea</taxon>
        <taxon>Thermoproteota</taxon>
        <taxon>Thermoprotei</taxon>
        <taxon>Sulfolobales</taxon>
        <taxon>Sulfolobaceae</taxon>
        <taxon>Acidianus</taxon>
    </lineage>
</organism>